<comment type="caution">
    <text evidence="3">The sequence shown here is derived from an EMBL/GenBank/DDBJ whole genome shotgun (WGS) entry which is preliminary data.</text>
</comment>
<dbReference type="Pfam" id="PF00085">
    <property type="entry name" value="Thioredoxin"/>
    <property type="match status" value="1"/>
</dbReference>
<dbReference type="PANTHER" id="PTHR43601:SF3">
    <property type="entry name" value="THIOREDOXIN, MITOCHONDRIAL"/>
    <property type="match status" value="1"/>
</dbReference>
<dbReference type="OrthoDB" id="9798454at2"/>
<dbReference type="EMBL" id="NISI01000014">
    <property type="protein sequence ID" value="OWR00809.1"/>
    <property type="molecule type" value="Genomic_DNA"/>
</dbReference>
<proteinExistence type="predicted"/>
<evidence type="ECO:0000313" key="4">
    <source>
        <dbReference type="Proteomes" id="UP000197446"/>
    </source>
</evidence>
<keyword evidence="4" id="KW-1185">Reference proteome</keyword>
<keyword evidence="1" id="KW-0732">Signal</keyword>
<organism evidence="3 4">
    <name type="scientific">Roseateles puraquae</name>
    <dbReference type="NCBI Taxonomy" id="431059"/>
    <lineage>
        <taxon>Bacteria</taxon>
        <taxon>Pseudomonadati</taxon>
        <taxon>Pseudomonadota</taxon>
        <taxon>Betaproteobacteria</taxon>
        <taxon>Burkholderiales</taxon>
        <taxon>Sphaerotilaceae</taxon>
        <taxon>Roseateles</taxon>
    </lineage>
</organism>
<dbReference type="PROSITE" id="PS51352">
    <property type="entry name" value="THIOREDOXIN_2"/>
    <property type="match status" value="1"/>
</dbReference>
<dbReference type="Gene3D" id="3.40.30.10">
    <property type="entry name" value="Glutaredoxin"/>
    <property type="match status" value="1"/>
</dbReference>
<dbReference type="AlphaFoldDB" id="A0A254MZQ3"/>
<evidence type="ECO:0000256" key="1">
    <source>
        <dbReference type="SAM" id="SignalP"/>
    </source>
</evidence>
<reference evidence="3 4" key="1">
    <citation type="journal article" date="2007" name="Int. J. Syst. Evol. Microbiol.">
        <title>Description of Pelomonas aquatica sp. nov. and Pelomonas puraquae sp. nov., isolated from industrial and haemodialysis water.</title>
        <authorList>
            <person name="Gomila M."/>
            <person name="Bowien B."/>
            <person name="Falsen E."/>
            <person name="Moore E.R."/>
            <person name="Lalucat J."/>
        </authorList>
    </citation>
    <scope>NUCLEOTIDE SEQUENCE [LARGE SCALE GENOMIC DNA]</scope>
    <source>
        <strain evidence="3 4">CCUG 52769</strain>
    </source>
</reference>
<gene>
    <name evidence="3" type="ORF">CDO81_24065</name>
</gene>
<evidence type="ECO:0000313" key="3">
    <source>
        <dbReference type="EMBL" id="OWR00809.1"/>
    </source>
</evidence>
<feature type="signal peptide" evidence="1">
    <location>
        <begin position="1"/>
        <end position="21"/>
    </location>
</feature>
<dbReference type="InterPro" id="IPR013766">
    <property type="entry name" value="Thioredoxin_domain"/>
</dbReference>
<dbReference type="PANTHER" id="PTHR43601">
    <property type="entry name" value="THIOREDOXIN, MITOCHONDRIAL"/>
    <property type="match status" value="1"/>
</dbReference>
<name>A0A254MZQ3_9BURK</name>
<dbReference type="SUPFAM" id="SSF52833">
    <property type="entry name" value="Thioredoxin-like"/>
    <property type="match status" value="1"/>
</dbReference>
<sequence length="126" mass="13723">MKFARIIVSSLLLGAVSWVHALDIKPYSAESLAAAEKAGQPVALHFHADWCPTCRAQDKALQSMKDEKGLDLTVLTVNYDTEKDLKKRFNIRVQSTMVVLKGAKEVARLAGDTSADGIRNALKAAL</sequence>
<dbReference type="Proteomes" id="UP000197446">
    <property type="component" value="Unassembled WGS sequence"/>
</dbReference>
<dbReference type="CDD" id="cd02947">
    <property type="entry name" value="TRX_family"/>
    <property type="match status" value="1"/>
</dbReference>
<accession>A0A254MZQ3</accession>
<feature type="chain" id="PRO_5012038568" evidence="1">
    <location>
        <begin position="22"/>
        <end position="126"/>
    </location>
</feature>
<dbReference type="GO" id="GO:0045454">
    <property type="term" value="P:cell redox homeostasis"/>
    <property type="evidence" value="ECO:0007669"/>
    <property type="project" value="TreeGrafter"/>
</dbReference>
<evidence type="ECO:0000259" key="2">
    <source>
        <dbReference type="PROSITE" id="PS51352"/>
    </source>
</evidence>
<dbReference type="InterPro" id="IPR036249">
    <property type="entry name" value="Thioredoxin-like_sf"/>
</dbReference>
<protein>
    <submittedName>
        <fullName evidence="3">Thiol reductase thioredoxin</fullName>
    </submittedName>
</protein>
<feature type="domain" description="Thioredoxin" evidence="2">
    <location>
        <begin position="1"/>
        <end position="126"/>
    </location>
</feature>